<accession>A0A5Q3Q871</accession>
<dbReference type="Gene3D" id="3.40.50.1820">
    <property type="entry name" value="alpha/beta hydrolase"/>
    <property type="match status" value="1"/>
</dbReference>
<sequence>MSPPILLVHGAWTGGWAWQDVVSELEGSGLRAHTVDLPTQGPAGNLSADAETVRAALEGLDEPAVLVGHSYAGMVITAAAAGNDRVAHLVYVCAALPREGESLQDLMGRDPSPSTIGDGFVMHDDGTAGLDRKIAREIVFNDATDEQVAPVLDSLGVHQVSSFGETAPALGWREHRSTYVVCTQDRVFSPELQRDMAQHTNRAVDVDSGHGPMLTRPAELAEVVRGTVPQ</sequence>
<dbReference type="RefSeq" id="WP_154077339.1">
    <property type="nucleotide sequence ID" value="NZ_CP045929.1"/>
</dbReference>
<keyword evidence="3" id="KW-1185">Reference proteome</keyword>
<dbReference type="InterPro" id="IPR000073">
    <property type="entry name" value="AB_hydrolase_1"/>
</dbReference>
<dbReference type="KEGG" id="sace:GIY23_15650"/>
<keyword evidence="2" id="KW-0378">Hydrolase</keyword>
<evidence type="ECO:0000313" key="3">
    <source>
        <dbReference type="Proteomes" id="UP000371041"/>
    </source>
</evidence>
<dbReference type="EMBL" id="CP045929">
    <property type="protein sequence ID" value="QGK70758.1"/>
    <property type="molecule type" value="Genomic_DNA"/>
</dbReference>
<dbReference type="SUPFAM" id="SSF53474">
    <property type="entry name" value="alpha/beta-Hydrolases"/>
    <property type="match status" value="1"/>
</dbReference>
<name>A0A5Q3Q871_9PSEU</name>
<protein>
    <submittedName>
        <fullName evidence="2">Alpha/beta fold hydrolase</fullName>
    </submittedName>
</protein>
<organism evidence="2 3">
    <name type="scientific">Allosaccharopolyspora coralli</name>
    <dbReference type="NCBI Taxonomy" id="2665642"/>
    <lineage>
        <taxon>Bacteria</taxon>
        <taxon>Bacillati</taxon>
        <taxon>Actinomycetota</taxon>
        <taxon>Actinomycetes</taxon>
        <taxon>Pseudonocardiales</taxon>
        <taxon>Pseudonocardiaceae</taxon>
        <taxon>Allosaccharopolyspora</taxon>
    </lineage>
</organism>
<evidence type="ECO:0000259" key="1">
    <source>
        <dbReference type="Pfam" id="PF12697"/>
    </source>
</evidence>
<reference evidence="3" key="1">
    <citation type="submission" date="2019-11" db="EMBL/GenBank/DDBJ databases">
        <title>The complete genome sequence of Saccharopolyspora sp. E2A.</title>
        <authorList>
            <person name="Zhang G."/>
        </authorList>
    </citation>
    <scope>NUCLEOTIDE SEQUENCE [LARGE SCALE GENOMIC DNA]</scope>
    <source>
        <strain evidence="3">E2A</strain>
    </source>
</reference>
<dbReference type="Proteomes" id="UP000371041">
    <property type="component" value="Chromosome"/>
</dbReference>
<dbReference type="GO" id="GO:0016787">
    <property type="term" value="F:hydrolase activity"/>
    <property type="evidence" value="ECO:0007669"/>
    <property type="project" value="UniProtKB-KW"/>
</dbReference>
<dbReference type="InterPro" id="IPR052897">
    <property type="entry name" value="Sec-Metab_Biosynth_Hydrolase"/>
</dbReference>
<proteinExistence type="predicted"/>
<dbReference type="InterPro" id="IPR029058">
    <property type="entry name" value="AB_hydrolase_fold"/>
</dbReference>
<feature type="domain" description="AB hydrolase-1" evidence="1">
    <location>
        <begin position="5"/>
        <end position="223"/>
    </location>
</feature>
<dbReference type="PANTHER" id="PTHR37017:SF11">
    <property type="entry name" value="ESTERASE_LIPASE_THIOESTERASE DOMAIN-CONTAINING PROTEIN"/>
    <property type="match status" value="1"/>
</dbReference>
<evidence type="ECO:0000313" key="2">
    <source>
        <dbReference type="EMBL" id="QGK70758.1"/>
    </source>
</evidence>
<dbReference type="PANTHER" id="PTHR37017">
    <property type="entry name" value="AB HYDROLASE-1 DOMAIN-CONTAINING PROTEIN-RELATED"/>
    <property type="match status" value="1"/>
</dbReference>
<dbReference type="AlphaFoldDB" id="A0A5Q3Q871"/>
<gene>
    <name evidence="2" type="ORF">GIY23_15650</name>
</gene>
<dbReference type="Pfam" id="PF12697">
    <property type="entry name" value="Abhydrolase_6"/>
    <property type="match status" value="1"/>
</dbReference>